<accession>A0A2T2YAG2</accession>
<proteinExistence type="predicted"/>
<keyword evidence="1" id="KW-1133">Transmembrane helix</keyword>
<comment type="caution">
    <text evidence="2">The sequence shown here is derived from an EMBL/GenBank/DDBJ whole genome shotgun (WGS) entry which is preliminary data.</text>
</comment>
<keyword evidence="1" id="KW-0812">Transmembrane</keyword>
<evidence type="ECO:0000313" key="3">
    <source>
        <dbReference type="Proteomes" id="UP000240357"/>
    </source>
</evidence>
<sequence length="90" mass="10349">MFFGPLLKSALVFFTFCYRLYFFILYYKKCKAKFNMKIITTPFANNPMTWATILSLEFVFLIAAFIKSTNNQITPISVNTKPKINEAGGV</sequence>
<feature type="transmembrane region" description="Helical" evidence="1">
    <location>
        <begin position="6"/>
        <end position="27"/>
    </location>
</feature>
<evidence type="ECO:0000313" key="2">
    <source>
        <dbReference type="EMBL" id="PSR52521.1"/>
    </source>
</evidence>
<dbReference type="EMBL" id="PYFT01000001">
    <property type="protein sequence ID" value="PSR52521.1"/>
    <property type="molecule type" value="Genomic_DNA"/>
</dbReference>
<evidence type="ECO:0000256" key="1">
    <source>
        <dbReference type="SAM" id="Phobius"/>
    </source>
</evidence>
<dbReference type="AlphaFoldDB" id="A0A2T2YAG2"/>
<protein>
    <submittedName>
        <fullName evidence="2">Uncharacterized protein</fullName>
    </submittedName>
</protein>
<dbReference type="Proteomes" id="UP000240357">
    <property type="component" value="Unassembled WGS sequence"/>
</dbReference>
<name>A0A2T2YAG2_9BACT</name>
<keyword evidence="3" id="KW-1185">Reference proteome</keyword>
<keyword evidence="1" id="KW-0472">Membrane</keyword>
<gene>
    <name evidence="2" type="ORF">AHMF7605_02765</name>
</gene>
<feature type="transmembrane region" description="Helical" evidence="1">
    <location>
        <begin position="48"/>
        <end position="66"/>
    </location>
</feature>
<organism evidence="2 3">
    <name type="scientific">Adhaeribacter arboris</name>
    <dbReference type="NCBI Taxonomy" id="2072846"/>
    <lineage>
        <taxon>Bacteria</taxon>
        <taxon>Pseudomonadati</taxon>
        <taxon>Bacteroidota</taxon>
        <taxon>Cytophagia</taxon>
        <taxon>Cytophagales</taxon>
        <taxon>Hymenobacteraceae</taxon>
        <taxon>Adhaeribacter</taxon>
    </lineage>
</organism>
<reference evidence="2 3" key="1">
    <citation type="submission" date="2018-03" db="EMBL/GenBank/DDBJ databases">
        <title>Adhaeribacter sp. HMF7605 Genome sequencing and assembly.</title>
        <authorList>
            <person name="Kang H."/>
            <person name="Kang J."/>
            <person name="Cha I."/>
            <person name="Kim H."/>
            <person name="Joh K."/>
        </authorList>
    </citation>
    <scope>NUCLEOTIDE SEQUENCE [LARGE SCALE GENOMIC DNA]</scope>
    <source>
        <strain evidence="2 3">HMF7605</strain>
    </source>
</reference>